<dbReference type="InterPro" id="IPR011051">
    <property type="entry name" value="RmlC_Cupin_sf"/>
</dbReference>
<gene>
    <name evidence="1" type="ORF">GA0070563_102113</name>
</gene>
<dbReference type="Pfam" id="PF14499">
    <property type="entry name" value="DUF4437"/>
    <property type="match status" value="1"/>
</dbReference>
<evidence type="ECO:0000313" key="1">
    <source>
        <dbReference type="EMBL" id="SCE80308.1"/>
    </source>
</evidence>
<dbReference type="Gene3D" id="2.60.120.10">
    <property type="entry name" value="Jelly Rolls"/>
    <property type="match status" value="1"/>
</dbReference>
<keyword evidence="2" id="KW-1185">Reference proteome</keyword>
<dbReference type="InterPro" id="IPR028013">
    <property type="entry name" value="DUF4437"/>
</dbReference>
<dbReference type="EMBL" id="FMCT01000002">
    <property type="protein sequence ID" value="SCE80308.1"/>
    <property type="molecule type" value="Genomic_DNA"/>
</dbReference>
<protein>
    <recommendedName>
        <fullName evidence="3">DUF4437 domain-containing protein</fullName>
    </recommendedName>
</protein>
<reference evidence="2" key="1">
    <citation type="submission" date="2016-06" db="EMBL/GenBank/DDBJ databases">
        <authorList>
            <person name="Varghese N."/>
            <person name="Submissions Spin"/>
        </authorList>
    </citation>
    <scope>NUCLEOTIDE SEQUENCE [LARGE SCALE GENOMIC DNA]</scope>
    <source>
        <strain evidence="2">DSM 43168</strain>
    </source>
</reference>
<dbReference type="AlphaFoldDB" id="A0A1C4V8I9"/>
<evidence type="ECO:0008006" key="3">
    <source>
        <dbReference type="Google" id="ProtNLM"/>
    </source>
</evidence>
<sequence>MGRPFTEFIQSQALPWQDGRYGDGGSGLRSKMLSLDPDNGASSLLVEYPAGWTSGAASAPWHLDVDEEFFVLSGELTIDGVHYAGKSYAHLPAGFTRQHASSTAGAVVLTFYSGEPRVLDGAGQCDDRRLVTYVDGLAGEWSGNFHPQFPPGAGRKFLRRDPIDGEETWLLGTMPLRSGRRPERHPVVEEMYLLSGELVGPLGVMQAGCYFWRPPEEWHGPFGSLTGNLMLFRTKGGPLSTVYTEHEVEFTWTPEHRPILPAEFEPYGREPAPGCGCY</sequence>
<name>A0A1C4V8I9_9ACTN</name>
<dbReference type="Proteomes" id="UP000183585">
    <property type="component" value="Unassembled WGS sequence"/>
</dbReference>
<dbReference type="InterPro" id="IPR014710">
    <property type="entry name" value="RmlC-like_jellyroll"/>
</dbReference>
<evidence type="ECO:0000313" key="2">
    <source>
        <dbReference type="Proteomes" id="UP000183585"/>
    </source>
</evidence>
<accession>A0A1C4V8I9</accession>
<dbReference type="SUPFAM" id="SSF51182">
    <property type="entry name" value="RmlC-like cupins"/>
    <property type="match status" value="2"/>
</dbReference>
<organism evidence="1 2">
    <name type="scientific">Micromonospora carbonacea</name>
    <dbReference type="NCBI Taxonomy" id="47853"/>
    <lineage>
        <taxon>Bacteria</taxon>
        <taxon>Bacillati</taxon>
        <taxon>Actinomycetota</taxon>
        <taxon>Actinomycetes</taxon>
        <taxon>Micromonosporales</taxon>
        <taxon>Micromonosporaceae</taxon>
        <taxon>Micromonospora</taxon>
    </lineage>
</organism>
<proteinExistence type="predicted"/>
<dbReference type="RefSeq" id="WP_074472969.1">
    <property type="nucleotide sequence ID" value="NZ_FMCT01000002.1"/>
</dbReference>